<evidence type="ECO:0000313" key="2">
    <source>
        <dbReference type="EMBL" id="THC90397.1"/>
    </source>
</evidence>
<proteinExistence type="predicted"/>
<gene>
    <name evidence="2" type="ORF">EYZ11_010138</name>
</gene>
<keyword evidence="3" id="KW-1185">Reference proteome</keyword>
<evidence type="ECO:0000256" key="1">
    <source>
        <dbReference type="SAM" id="SignalP"/>
    </source>
</evidence>
<dbReference type="AlphaFoldDB" id="A0A4S3J893"/>
<name>A0A4S3J893_9EURO</name>
<dbReference type="VEuPathDB" id="FungiDB:EYZ11_010138"/>
<keyword evidence="1" id="KW-0732">Signal</keyword>
<dbReference type="EMBL" id="SOSA01000525">
    <property type="protein sequence ID" value="THC90397.1"/>
    <property type="molecule type" value="Genomic_DNA"/>
</dbReference>
<feature type="signal peptide" evidence="1">
    <location>
        <begin position="1"/>
        <end position="21"/>
    </location>
</feature>
<organism evidence="2 3">
    <name type="scientific">Aspergillus tanneri</name>
    <dbReference type="NCBI Taxonomy" id="1220188"/>
    <lineage>
        <taxon>Eukaryota</taxon>
        <taxon>Fungi</taxon>
        <taxon>Dikarya</taxon>
        <taxon>Ascomycota</taxon>
        <taxon>Pezizomycotina</taxon>
        <taxon>Eurotiomycetes</taxon>
        <taxon>Eurotiomycetidae</taxon>
        <taxon>Eurotiales</taxon>
        <taxon>Aspergillaceae</taxon>
        <taxon>Aspergillus</taxon>
        <taxon>Aspergillus subgen. Circumdati</taxon>
    </lineage>
</organism>
<reference evidence="2 3" key="1">
    <citation type="submission" date="2019-03" db="EMBL/GenBank/DDBJ databases">
        <title>The genome sequence of a newly discovered highly antifungal drug resistant Aspergillus species, Aspergillus tanneri NIH 1004.</title>
        <authorList>
            <person name="Mounaud S."/>
            <person name="Singh I."/>
            <person name="Joardar V."/>
            <person name="Pakala S."/>
            <person name="Pakala S."/>
            <person name="Venepally P."/>
            <person name="Hoover J."/>
            <person name="Nierman W."/>
            <person name="Chung J."/>
            <person name="Losada L."/>
        </authorList>
    </citation>
    <scope>NUCLEOTIDE SEQUENCE [LARGE SCALE GENOMIC DNA]</scope>
    <source>
        <strain evidence="2 3">NIH1004</strain>
    </source>
</reference>
<protein>
    <submittedName>
        <fullName evidence="2">Uncharacterized protein</fullName>
    </submittedName>
</protein>
<evidence type="ECO:0000313" key="3">
    <source>
        <dbReference type="Proteomes" id="UP000308092"/>
    </source>
</evidence>
<sequence length="113" mass="12866">MSQLHAFFFFFFYFIFPYVPGYCGPPSGYTSQNHGGEIDFNEVKDIPAQGISLIQLALFTEQHEPDDTKFSQFVYERDFVPSIVTGKQEDGPQKLIAVQPKDSEAVKKFNSTQ</sequence>
<feature type="chain" id="PRO_5020528890" evidence="1">
    <location>
        <begin position="22"/>
        <end position="113"/>
    </location>
</feature>
<dbReference type="Proteomes" id="UP000308092">
    <property type="component" value="Unassembled WGS sequence"/>
</dbReference>
<comment type="caution">
    <text evidence="2">The sequence shown here is derived from an EMBL/GenBank/DDBJ whole genome shotgun (WGS) entry which is preliminary data.</text>
</comment>
<accession>A0A4S3J893</accession>